<keyword evidence="3" id="KW-1185">Reference proteome</keyword>
<dbReference type="AlphaFoldDB" id="A0AAD2FCH6"/>
<feature type="compositionally biased region" description="Acidic residues" evidence="1">
    <location>
        <begin position="371"/>
        <end position="402"/>
    </location>
</feature>
<sequence length="552" mass="61047">MQPEFQGSGRSPEEDTRESFPKNADLVDDISNSALLLALLPALDDFNCLDAPVYKGRRSPWVRAFCQLYHPSGPWGENTFKNVPNQTSNSRHSFKSYKIPRIFALLENCSHLESSEPHKRVYKRLKDFKEKESYYKEFMEACKTLAVEEASKEASERAPIPKNVSELPRSAPVAGNSQNVIIVDDATPYEGKRIFLRNGVYVTQSSSSQANGAVPNQDTAFANTHNAEKNNTSSETTQAQNTAANRDGDRNVDRTAGTVDFDRDAQGHDNAKDNATNRNRERNVDLVVDTVNNKASTHNAEVGASSETIQLQNAAVNRDGDRNVDPTADAVGDEASTRNAETCPTSEAMQVQNTAVDRHEDKNANPTADAINDDTVEFESSFDNDPDEQENDWSSQETDEVEAVQVPLTQDAVDSAGNNDKMALDKKSSGKDAHANNDTEPSGKKRGSSSSESLSPKRRRFEMSTPTGNEPHEPSSPGTKGTMASLVKPVSPDTRPTTPIDREQILNRKRDKLSNMLQQRESRYGQEDTIIKKLHGQIMIIDEELLEMILAE</sequence>
<feature type="region of interest" description="Disordered" evidence="1">
    <location>
        <begin position="357"/>
        <end position="500"/>
    </location>
</feature>
<feature type="compositionally biased region" description="Basic and acidic residues" evidence="1">
    <location>
        <begin position="260"/>
        <end position="272"/>
    </location>
</feature>
<name>A0AAD2FCH6_9STRA</name>
<evidence type="ECO:0000313" key="2">
    <source>
        <dbReference type="EMBL" id="CAJ1922754.1"/>
    </source>
</evidence>
<dbReference type="Proteomes" id="UP001295423">
    <property type="component" value="Unassembled WGS sequence"/>
</dbReference>
<feature type="region of interest" description="Disordered" evidence="1">
    <location>
        <begin position="1"/>
        <end position="22"/>
    </location>
</feature>
<accession>A0AAD2FCH6</accession>
<evidence type="ECO:0000313" key="3">
    <source>
        <dbReference type="Proteomes" id="UP001295423"/>
    </source>
</evidence>
<evidence type="ECO:0000256" key="1">
    <source>
        <dbReference type="SAM" id="MobiDB-lite"/>
    </source>
</evidence>
<feature type="compositionally biased region" description="Polar residues" evidence="1">
    <location>
        <begin position="227"/>
        <end position="244"/>
    </location>
</feature>
<proteinExistence type="predicted"/>
<organism evidence="2 3">
    <name type="scientific">Cylindrotheca closterium</name>
    <dbReference type="NCBI Taxonomy" id="2856"/>
    <lineage>
        <taxon>Eukaryota</taxon>
        <taxon>Sar</taxon>
        <taxon>Stramenopiles</taxon>
        <taxon>Ochrophyta</taxon>
        <taxon>Bacillariophyta</taxon>
        <taxon>Bacillariophyceae</taxon>
        <taxon>Bacillariophycidae</taxon>
        <taxon>Bacillariales</taxon>
        <taxon>Bacillariaceae</taxon>
        <taxon>Cylindrotheca</taxon>
    </lineage>
</organism>
<feature type="compositionally biased region" description="Basic and acidic residues" evidence="1">
    <location>
        <begin position="11"/>
        <end position="20"/>
    </location>
</feature>
<feature type="compositionally biased region" description="Basic and acidic residues" evidence="1">
    <location>
        <begin position="422"/>
        <end position="443"/>
    </location>
</feature>
<reference evidence="2" key="1">
    <citation type="submission" date="2023-08" db="EMBL/GenBank/DDBJ databases">
        <authorList>
            <person name="Audoor S."/>
            <person name="Bilcke G."/>
        </authorList>
    </citation>
    <scope>NUCLEOTIDE SEQUENCE</scope>
</reference>
<dbReference type="EMBL" id="CAKOGP040000002">
    <property type="protein sequence ID" value="CAJ1922754.1"/>
    <property type="molecule type" value="Genomic_DNA"/>
</dbReference>
<gene>
    <name evidence="2" type="ORF">CYCCA115_LOCUS993</name>
</gene>
<feature type="region of interest" description="Disordered" evidence="1">
    <location>
        <begin position="227"/>
        <end position="283"/>
    </location>
</feature>
<feature type="region of interest" description="Disordered" evidence="1">
    <location>
        <begin position="315"/>
        <end position="345"/>
    </location>
</feature>
<protein>
    <submittedName>
        <fullName evidence="2">Uncharacterized protein</fullName>
    </submittedName>
</protein>
<comment type="caution">
    <text evidence="2">The sequence shown here is derived from an EMBL/GenBank/DDBJ whole genome shotgun (WGS) entry which is preliminary data.</text>
</comment>